<dbReference type="Pfam" id="PF04149">
    <property type="entry name" value="DUF397"/>
    <property type="match status" value="1"/>
</dbReference>
<dbReference type="AlphaFoldDB" id="A0A5D0TTI3"/>
<evidence type="ECO:0000313" key="3">
    <source>
        <dbReference type="Proteomes" id="UP000322634"/>
    </source>
</evidence>
<dbReference type="Proteomes" id="UP000322634">
    <property type="component" value="Unassembled WGS sequence"/>
</dbReference>
<keyword evidence="3" id="KW-1185">Reference proteome</keyword>
<evidence type="ECO:0000313" key="2">
    <source>
        <dbReference type="EMBL" id="TYC09488.1"/>
    </source>
</evidence>
<dbReference type="EMBL" id="VSFF01000014">
    <property type="protein sequence ID" value="TYC09488.1"/>
    <property type="molecule type" value="Genomic_DNA"/>
</dbReference>
<gene>
    <name evidence="2" type="ORF">FXF65_35200</name>
</gene>
<comment type="caution">
    <text evidence="2">The sequence shown here is derived from an EMBL/GenBank/DDBJ whole genome shotgun (WGS) entry which is preliminary data.</text>
</comment>
<evidence type="ECO:0000259" key="1">
    <source>
        <dbReference type="Pfam" id="PF04149"/>
    </source>
</evidence>
<dbReference type="InterPro" id="IPR007278">
    <property type="entry name" value="DUF397"/>
</dbReference>
<reference evidence="2 3" key="1">
    <citation type="submission" date="2019-08" db="EMBL/GenBank/DDBJ databases">
        <title>Actinomadura sp. nov. CYP1-5 isolated from mountain soil.</title>
        <authorList>
            <person name="Songsumanus A."/>
            <person name="Kuncharoen N."/>
            <person name="Kudo T."/>
            <person name="Yuki M."/>
            <person name="Igarashi Y."/>
            <person name="Tanasupawat S."/>
        </authorList>
    </citation>
    <scope>NUCLEOTIDE SEQUENCE [LARGE SCALE GENOMIC DNA]</scope>
    <source>
        <strain evidence="2 3">GKU157</strain>
    </source>
</reference>
<dbReference type="OrthoDB" id="3482502at2"/>
<name>A0A5D0TTI3_9ACTN</name>
<organism evidence="2 3">
    <name type="scientific">Actinomadura syzygii</name>
    <dbReference type="NCBI Taxonomy" id="1427538"/>
    <lineage>
        <taxon>Bacteria</taxon>
        <taxon>Bacillati</taxon>
        <taxon>Actinomycetota</taxon>
        <taxon>Actinomycetes</taxon>
        <taxon>Streptosporangiales</taxon>
        <taxon>Thermomonosporaceae</taxon>
        <taxon>Actinomadura</taxon>
    </lineage>
</organism>
<feature type="domain" description="DUF397" evidence="1">
    <location>
        <begin position="3"/>
        <end position="56"/>
    </location>
</feature>
<protein>
    <submittedName>
        <fullName evidence="2">DUF397 domain-containing protein</fullName>
    </submittedName>
</protein>
<dbReference type="RefSeq" id="WP_148354380.1">
    <property type="nucleotide sequence ID" value="NZ_JBHSBF010000024.1"/>
</dbReference>
<sequence>MTAWRKSSYSQSHGTSDCVELADLSWGIGVRDSKDPESLPLVVTREQLAALVVRIKNGGFAAS</sequence>
<accession>A0A5D0TTI3</accession>
<proteinExistence type="predicted"/>